<dbReference type="Proteomes" id="UP000002384">
    <property type="component" value="Chromosome"/>
</dbReference>
<gene>
    <name evidence="1" type="ordered locus">PCC7424_2343</name>
</gene>
<dbReference type="RefSeq" id="WP_015954368.1">
    <property type="nucleotide sequence ID" value="NC_011729.1"/>
</dbReference>
<dbReference type="AlphaFoldDB" id="B7KIS8"/>
<dbReference type="STRING" id="65393.PCC7424_2343"/>
<accession>B7KIS8</accession>
<dbReference type="HOGENOM" id="CLU_164107_0_0_3"/>
<dbReference type="OrthoDB" id="484274at2"/>
<dbReference type="EMBL" id="CP001291">
    <property type="protein sequence ID" value="ACK70764.1"/>
    <property type="molecule type" value="Genomic_DNA"/>
</dbReference>
<evidence type="ECO:0000313" key="1">
    <source>
        <dbReference type="EMBL" id="ACK70764.1"/>
    </source>
</evidence>
<keyword evidence="2" id="KW-1185">Reference proteome</keyword>
<dbReference type="eggNOG" id="ENOG5032S1W">
    <property type="taxonomic scope" value="Bacteria"/>
</dbReference>
<reference evidence="2" key="1">
    <citation type="journal article" date="2011" name="MBio">
        <title>Novel metabolic attributes of the genus Cyanothece, comprising a group of unicellular nitrogen-fixing Cyanobacteria.</title>
        <authorList>
            <person name="Bandyopadhyay A."/>
            <person name="Elvitigala T."/>
            <person name="Welsh E."/>
            <person name="Stockel J."/>
            <person name="Liberton M."/>
            <person name="Min H."/>
            <person name="Sherman L.A."/>
            <person name="Pakrasi H.B."/>
        </authorList>
    </citation>
    <scope>NUCLEOTIDE SEQUENCE [LARGE SCALE GENOMIC DNA]</scope>
    <source>
        <strain evidence="2">PCC 7424</strain>
    </source>
</reference>
<evidence type="ECO:0000313" key="2">
    <source>
        <dbReference type="Proteomes" id="UP000002384"/>
    </source>
</evidence>
<name>B7KIS8_GLOC7</name>
<proteinExistence type="predicted"/>
<protein>
    <submittedName>
        <fullName evidence="1">Uncharacterized protein</fullName>
    </submittedName>
</protein>
<organism evidence="1 2">
    <name type="scientific">Gloeothece citriformis (strain PCC 7424)</name>
    <name type="common">Cyanothece sp. (strain PCC 7424)</name>
    <dbReference type="NCBI Taxonomy" id="65393"/>
    <lineage>
        <taxon>Bacteria</taxon>
        <taxon>Bacillati</taxon>
        <taxon>Cyanobacteriota</taxon>
        <taxon>Cyanophyceae</taxon>
        <taxon>Oscillatoriophycideae</taxon>
        <taxon>Chroococcales</taxon>
        <taxon>Aphanothecaceae</taxon>
        <taxon>Gloeothece</taxon>
        <taxon>Gloeothece citriformis</taxon>
    </lineage>
</organism>
<dbReference type="KEGG" id="cyc:PCC7424_2343"/>
<sequence>MTSDTKLVKVQRQTLQRLEEERIEQEKVGDILLLLENLIEREEATAKVILECLYDIGSVNLINKKVPSSSLRGILKAIARMSKPAFKIVALYWFKKNCPRLITDWLYSQVTF</sequence>